<dbReference type="Pfam" id="PF13489">
    <property type="entry name" value="Methyltransf_23"/>
    <property type="match status" value="1"/>
</dbReference>
<evidence type="ECO:0000313" key="2">
    <source>
        <dbReference type="Proteomes" id="UP000095672"/>
    </source>
</evidence>
<dbReference type="SUPFAM" id="SSF53335">
    <property type="entry name" value="S-adenosyl-L-methionine-dependent methyltransferases"/>
    <property type="match status" value="1"/>
</dbReference>
<dbReference type="Proteomes" id="UP000095672">
    <property type="component" value="Chromosome"/>
</dbReference>
<dbReference type="RefSeq" id="WP_226999770.1">
    <property type="nucleotide sequence ID" value="NZ_CP014143.1"/>
</dbReference>
<name>A0A1C9W944_9GAMM</name>
<organism evidence="1 2">
    <name type="scientific">Microbulbifer aggregans</name>
    <dbReference type="NCBI Taxonomy" id="1769779"/>
    <lineage>
        <taxon>Bacteria</taxon>
        <taxon>Pseudomonadati</taxon>
        <taxon>Pseudomonadota</taxon>
        <taxon>Gammaproteobacteria</taxon>
        <taxon>Cellvibrionales</taxon>
        <taxon>Microbulbiferaceae</taxon>
        <taxon>Microbulbifer</taxon>
    </lineage>
</organism>
<evidence type="ECO:0000313" key="1">
    <source>
        <dbReference type="EMBL" id="AOS97662.1"/>
    </source>
</evidence>
<protein>
    <recommendedName>
        <fullName evidence="3">Bifunctional 3-demethylubiquinone-9 3-methyltransferase/ 2-octaprenyl-6-hydroxy phenol methylase</fullName>
    </recommendedName>
</protein>
<sequence length="219" mass="25058">MALHCPLCRHPAAHSYHRDHSREYLQCARCALVFVPPEFHLSADRERAYYDLHENDLADEGYRRFLNRCAEPLLDRLSAGAKGLDFGCGPAPLLARLLEEGGHSLQVYDPFYVPDTSVLQPDCNYDFIVTTEVVEHMSAPGVELEALWRLLRPNGLLAIMTKRVMSPERFVGWHYTRDPTHICFFSEETFRWLADHLEARLELAGPDVAFLYKSGVDPK</sequence>
<dbReference type="STRING" id="1769779.AUP74_02253"/>
<dbReference type="Gene3D" id="3.40.50.150">
    <property type="entry name" value="Vaccinia Virus protein VP39"/>
    <property type="match status" value="2"/>
</dbReference>
<gene>
    <name evidence="1" type="ORF">AUP74_02253</name>
</gene>
<dbReference type="KEGG" id="micc:AUP74_02253"/>
<dbReference type="AlphaFoldDB" id="A0A1C9W944"/>
<proteinExistence type="predicted"/>
<evidence type="ECO:0008006" key="3">
    <source>
        <dbReference type="Google" id="ProtNLM"/>
    </source>
</evidence>
<reference evidence="2" key="1">
    <citation type="submission" date="2016-01" db="EMBL/GenBank/DDBJ databases">
        <title>Complete genome sequence of Microbulbifer sp. CCB-MM1, a halophile isolated from Matang Mangrove Forest, Perak.</title>
        <authorList>
            <person name="Moh T.H."/>
            <person name="Dinesh B."/>
            <person name="Lau N.-S."/>
            <person name="Go F."/>
            <person name="Alexander Chong S.-C."/>
        </authorList>
    </citation>
    <scope>NUCLEOTIDE SEQUENCE [LARGE SCALE GENOMIC DNA]</scope>
    <source>
        <strain evidence="2">CCB-MM1</strain>
    </source>
</reference>
<accession>A0A1C9W944</accession>
<dbReference type="EMBL" id="CP014143">
    <property type="protein sequence ID" value="AOS97662.1"/>
    <property type="molecule type" value="Genomic_DNA"/>
</dbReference>
<dbReference type="InterPro" id="IPR029063">
    <property type="entry name" value="SAM-dependent_MTases_sf"/>
</dbReference>
<keyword evidence="2" id="KW-1185">Reference proteome</keyword>